<reference evidence="8 9" key="1">
    <citation type="submission" date="2023-08" db="EMBL/GenBank/DDBJ databases">
        <title>The draft genome sequence of Paracraurococcus sp. LOR1-02.</title>
        <authorList>
            <person name="Kingkaew E."/>
            <person name="Tanasupawat S."/>
        </authorList>
    </citation>
    <scope>NUCLEOTIDE SEQUENCE [LARGE SCALE GENOMIC DNA]</scope>
    <source>
        <strain evidence="8 9">LOR1-02</strain>
    </source>
</reference>
<evidence type="ECO:0000256" key="2">
    <source>
        <dbReference type="ARBA" id="ARBA00022448"/>
    </source>
</evidence>
<proteinExistence type="predicted"/>
<feature type="transmembrane region" description="Helical" evidence="7">
    <location>
        <begin position="337"/>
        <end position="360"/>
    </location>
</feature>
<evidence type="ECO:0000313" key="9">
    <source>
        <dbReference type="Proteomes" id="UP001243009"/>
    </source>
</evidence>
<keyword evidence="9" id="KW-1185">Reference proteome</keyword>
<dbReference type="PANTHER" id="PTHR23517">
    <property type="entry name" value="RESISTANCE PROTEIN MDTM, PUTATIVE-RELATED-RELATED"/>
    <property type="match status" value="1"/>
</dbReference>
<evidence type="ECO:0000256" key="3">
    <source>
        <dbReference type="ARBA" id="ARBA00022475"/>
    </source>
</evidence>
<feature type="transmembrane region" description="Helical" evidence="7">
    <location>
        <begin position="366"/>
        <end position="385"/>
    </location>
</feature>
<keyword evidence="2" id="KW-0813">Transport</keyword>
<dbReference type="Pfam" id="PF07690">
    <property type="entry name" value="MFS_1"/>
    <property type="match status" value="1"/>
</dbReference>
<keyword evidence="6 7" id="KW-0472">Membrane</keyword>
<feature type="transmembrane region" description="Helical" evidence="7">
    <location>
        <begin position="216"/>
        <end position="240"/>
    </location>
</feature>
<sequence length="396" mass="39133">MVKVGLILTLGLVAAAQTAPLALLPLLMQALGMGADQLGLAIGVGLLTTILLAPVAGALADRARPALPARCGLAAICVASALLCSYTALVSAGVVTEEHAFAVVLMTRIVNGTGVAALHPAAQAWLWAGEDVMAGTRLQGRASAAQNAGRLLGPLAVALIGGLGAAGTLAALVAVACLALLVLLLLPSPVMSSVTSSVLPMAAETRAASGTPAWHLVFALFALHVLGGGAQFLLGPLLLARLGLDGHIATRWAGWLMALTAIAAIAGNLLSHRVSGRWRAAAGAGLATAGSVVLAASETLSGTAVGIVVLAVGIGIAVPSTMAALMRGATAQSRGRVAGRTSAIQAAAYAAAAPVCGILVEIDPALAAASLTLPAVVALLLLASARRRHAEQPLSL</sequence>
<name>A0ABT9E947_9PROT</name>
<organism evidence="8 9">
    <name type="scientific">Paracraurococcus lichenis</name>
    <dbReference type="NCBI Taxonomy" id="3064888"/>
    <lineage>
        <taxon>Bacteria</taxon>
        <taxon>Pseudomonadati</taxon>
        <taxon>Pseudomonadota</taxon>
        <taxon>Alphaproteobacteria</taxon>
        <taxon>Acetobacterales</taxon>
        <taxon>Roseomonadaceae</taxon>
        <taxon>Paracraurococcus</taxon>
    </lineage>
</organism>
<gene>
    <name evidence="8" type="ORF">Q7A36_29470</name>
</gene>
<feature type="transmembrane region" description="Helical" evidence="7">
    <location>
        <begin position="40"/>
        <end position="60"/>
    </location>
</feature>
<evidence type="ECO:0000313" key="8">
    <source>
        <dbReference type="EMBL" id="MDO9712508.1"/>
    </source>
</evidence>
<comment type="caution">
    <text evidence="8">The sequence shown here is derived from an EMBL/GenBank/DDBJ whole genome shotgun (WGS) entry which is preliminary data.</text>
</comment>
<evidence type="ECO:0000256" key="4">
    <source>
        <dbReference type="ARBA" id="ARBA00022692"/>
    </source>
</evidence>
<feature type="transmembrane region" description="Helical" evidence="7">
    <location>
        <begin position="72"/>
        <end position="95"/>
    </location>
</feature>
<dbReference type="Gene3D" id="1.20.1250.20">
    <property type="entry name" value="MFS general substrate transporter like domains"/>
    <property type="match status" value="2"/>
</dbReference>
<protein>
    <submittedName>
        <fullName evidence="8">MFS transporter</fullName>
    </submittedName>
</protein>
<comment type="subcellular location">
    <subcellularLocation>
        <location evidence="1">Cell membrane</location>
        <topology evidence="1">Multi-pass membrane protein</topology>
    </subcellularLocation>
</comment>
<evidence type="ECO:0000256" key="5">
    <source>
        <dbReference type="ARBA" id="ARBA00022989"/>
    </source>
</evidence>
<feature type="transmembrane region" description="Helical" evidence="7">
    <location>
        <begin position="155"/>
        <end position="186"/>
    </location>
</feature>
<evidence type="ECO:0000256" key="1">
    <source>
        <dbReference type="ARBA" id="ARBA00004651"/>
    </source>
</evidence>
<dbReference type="EMBL" id="JAUTWS010000049">
    <property type="protein sequence ID" value="MDO9712508.1"/>
    <property type="molecule type" value="Genomic_DNA"/>
</dbReference>
<feature type="transmembrane region" description="Helical" evidence="7">
    <location>
        <begin position="278"/>
        <end position="297"/>
    </location>
</feature>
<dbReference type="RefSeq" id="WP_305107364.1">
    <property type="nucleotide sequence ID" value="NZ_JAUTWS010000049.1"/>
</dbReference>
<evidence type="ECO:0000256" key="7">
    <source>
        <dbReference type="SAM" id="Phobius"/>
    </source>
</evidence>
<feature type="transmembrane region" description="Helical" evidence="7">
    <location>
        <begin position="252"/>
        <end position="271"/>
    </location>
</feature>
<dbReference type="Proteomes" id="UP001243009">
    <property type="component" value="Unassembled WGS sequence"/>
</dbReference>
<keyword evidence="3" id="KW-1003">Cell membrane</keyword>
<accession>A0ABT9E947</accession>
<dbReference type="SUPFAM" id="SSF103473">
    <property type="entry name" value="MFS general substrate transporter"/>
    <property type="match status" value="1"/>
</dbReference>
<keyword evidence="5 7" id="KW-1133">Transmembrane helix</keyword>
<dbReference type="InterPro" id="IPR011701">
    <property type="entry name" value="MFS"/>
</dbReference>
<dbReference type="InterPro" id="IPR050171">
    <property type="entry name" value="MFS_Transporters"/>
</dbReference>
<keyword evidence="4 7" id="KW-0812">Transmembrane</keyword>
<dbReference type="PANTHER" id="PTHR23517:SF13">
    <property type="entry name" value="MAJOR FACILITATOR SUPERFAMILY MFS_1"/>
    <property type="match status" value="1"/>
</dbReference>
<dbReference type="InterPro" id="IPR036259">
    <property type="entry name" value="MFS_trans_sf"/>
</dbReference>
<evidence type="ECO:0000256" key="6">
    <source>
        <dbReference type="ARBA" id="ARBA00023136"/>
    </source>
</evidence>
<feature type="transmembrane region" description="Helical" evidence="7">
    <location>
        <begin position="303"/>
        <end position="325"/>
    </location>
</feature>